<dbReference type="EMBL" id="RJSE01000005">
    <property type="protein sequence ID" value="RNL64345.1"/>
    <property type="molecule type" value="Genomic_DNA"/>
</dbReference>
<dbReference type="AlphaFoldDB" id="A0A3N0CLK2"/>
<dbReference type="RefSeq" id="WP_123226921.1">
    <property type="nucleotide sequence ID" value="NZ_RJSE01000005.1"/>
</dbReference>
<dbReference type="InterPro" id="IPR011990">
    <property type="entry name" value="TPR-like_helical_dom_sf"/>
</dbReference>
<comment type="caution">
    <text evidence="1">The sequence shown here is derived from an EMBL/GenBank/DDBJ whole genome shotgun (WGS) entry which is preliminary data.</text>
</comment>
<sequence length="137" mass="15344">MEESLELQAPAIVFPGQTDTTSAYRVAFDLLSRRAPDEALTVLEPALAEDPRNTGLRTLRAWSYFVKVQLGPAEKELRSLVEETPDGIWTRYALGRTLERQSRYDDALPHLRLAAAMSGDPEHELAVLRVERLAGKL</sequence>
<evidence type="ECO:0000313" key="1">
    <source>
        <dbReference type="EMBL" id="RNL64345.1"/>
    </source>
</evidence>
<protein>
    <submittedName>
        <fullName evidence="1">Tetratricopeptide repeat protein</fullName>
    </submittedName>
</protein>
<proteinExistence type="predicted"/>
<dbReference type="Pfam" id="PF14559">
    <property type="entry name" value="TPR_19"/>
    <property type="match status" value="1"/>
</dbReference>
<gene>
    <name evidence="1" type="ORF">EFK50_07400</name>
</gene>
<keyword evidence="2" id="KW-1185">Reference proteome</keyword>
<dbReference type="SUPFAM" id="SSF48452">
    <property type="entry name" value="TPR-like"/>
    <property type="match status" value="1"/>
</dbReference>
<reference evidence="1 2" key="1">
    <citation type="submission" date="2018-11" db="EMBL/GenBank/DDBJ databases">
        <authorList>
            <person name="Li F."/>
        </authorList>
    </citation>
    <scope>NUCLEOTIDE SEQUENCE [LARGE SCALE GENOMIC DNA]</scope>
    <source>
        <strain evidence="1 2">Gsoil 097</strain>
    </source>
</reference>
<organism evidence="1 2">
    <name type="scientific">Nocardioides marmoriginsengisoli</name>
    <dbReference type="NCBI Taxonomy" id="661483"/>
    <lineage>
        <taxon>Bacteria</taxon>
        <taxon>Bacillati</taxon>
        <taxon>Actinomycetota</taxon>
        <taxon>Actinomycetes</taxon>
        <taxon>Propionibacteriales</taxon>
        <taxon>Nocardioidaceae</taxon>
        <taxon>Nocardioides</taxon>
    </lineage>
</organism>
<accession>A0A3N0CLK2</accession>
<name>A0A3N0CLK2_9ACTN</name>
<dbReference type="Gene3D" id="1.25.40.10">
    <property type="entry name" value="Tetratricopeptide repeat domain"/>
    <property type="match status" value="1"/>
</dbReference>
<dbReference type="OrthoDB" id="9799122at2"/>
<evidence type="ECO:0000313" key="2">
    <source>
        <dbReference type="Proteomes" id="UP000267128"/>
    </source>
</evidence>
<dbReference type="Proteomes" id="UP000267128">
    <property type="component" value="Unassembled WGS sequence"/>
</dbReference>